<evidence type="ECO:0000256" key="5">
    <source>
        <dbReference type="ARBA" id="ARBA00023136"/>
    </source>
</evidence>
<dbReference type="PANTHER" id="PTHR36115">
    <property type="entry name" value="PROLINE-RICH ANTIGEN HOMOLOG-RELATED"/>
    <property type="match status" value="1"/>
</dbReference>
<gene>
    <name evidence="8" type="ORF">SNF14_14380</name>
</gene>
<dbReference type="InterPro" id="IPR051791">
    <property type="entry name" value="Pra-immunoreactive"/>
</dbReference>
<comment type="caution">
    <text evidence="8">The sequence shown here is derived from an EMBL/GenBank/DDBJ whole genome shotgun (WGS) entry which is preliminary data.</text>
</comment>
<name>A0ABU5EUX5_9FLAO</name>
<evidence type="ECO:0000259" key="7">
    <source>
        <dbReference type="Pfam" id="PF06271"/>
    </source>
</evidence>
<evidence type="ECO:0000256" key="3">
    <source>
        <dbReference type="ARBA" id="ARBA00022692"/>
    </source>
</evidence>
<keyword evidence="9" id="KW-1185">Reference proteome</keyword>
<evidence type="ECO:0000256" key="4">
    <source>
        <dbReference type="ARBA" id="ARBA00022989"/>
    </source>
</evidence>
<keyword evidence="4 6" id="KW-1133">Transmembrane helix</keyword>
<sequence>MKRRKDKKNFAEFELASTEQRLINYIIDSVFYFGFIILFLTIIRYLSKMEVSSFLSGLLISEDPNYLKRFFFGVITTTLFYLILEYSLKGKTIGKFITNTRAVTSENEIMDFKSVLIRSICRRIPFDSFSFLGDVPRGWHDRISETKVISEKK</sequence>
<keyword evidence="5 6" id="KW-0472">Membrane</keyword>
<keyword evidence="3 6" id="KW-0812">Transmembrane</keyword>
<feature type="transmembrane region" description="Helical" evidence="6">
    <location>
        <begin position="22"/>
        <end position="46"/>
    </location>
</feature>
<dbReference type="Proteomes" id="UP001285855">
    <property type="component" value="Unassembled WGS sequence"/>
</dbReference>
<evidence type="ECO:0000256" key="1">
    <source>
        <dbReference type="ARBA" id="ARBA00004651"/>
    </source>
</evidence>
<dbReference type="RefSeq" id="WP_320556869.1">
    <property type="nucleotide sequence ID" value="NZ_JAXDAE010000027.1"/>
</dbReference>
<dbReference type="InterPro" id="IPR010432">
    <property type="entry name" value="RDD"/>
</dbReference>
<comment type="subcellular location">
    <subcellularLocation>
        <location evidence="1">Cell membrane</location>
        <topology evidence="1">Multi-pass membrane protein</topology>
    </subcellularLocation>
</comment>
<dbReference type="EMBL" id="JAXDAE010000027">
    <property type="protein sequence ID" value="MDY2588527.1"/>
    <property type="molecule type" value="Genomic_DNA"/>
</dbReference>
<feature type="domain" description="RDD" evidence="7">
    <location>
        <begin position="16"/>
        <end position="132"/>
    </location>
</feature>
<evidence type="ECO:0000313" key="8">
    <source>
        <dbReference type="EMBL" id="MDY2588527.1"/>
    </source>
</evidence>
<feature type="transmembrane region" description="Helical" evidence="6">
    <location>
        <begin position="66"/>
        <end position="84"/>
    </location>
</feature>
<evidence type="ECO:0000256" key="6">
    <source>
        <dbReference type="SAM" id="Phobius"/>
    </source>
</evidence>
<reference evidence="8 9" key="1">
    <citation type="submission" date="2023-11" db="EMBL/GenBank/DDBJ databases">
        <title>Winogradskyella pelagius sp. nov., isolated from coastal sediment.</title>
        <authorList>
            <person name="Li F."/>
        </authorList>
    </citation>
    <scope>NUCLEOTIDE SEQUENCE [LARGE SCALE GENOMIC DNA]</scope>
    <source>
        <strain evidence="8 9">KCTC 23502</strain>
    </source>
</reference>
<dbReference type="Pfam" id="PF06271">
    <property type="entry name" value="RDD"/>
    <property type="match status" value="1"/>
</dbReference>
<accession>A0ABU5EUX5</accession>
<evidence type="ECO:0000256" key="2">
    <source>
        <dbReference type="ARBA" id="ARBA00022475"/>
    </source>
</evidence>
<proteinExistence type="predicted"/>
<dbReference type="PANTHER" id="PTHR36115:SF4">
    <property type="entry name" value="MEMBRANE PROTEIN"/>
    <property type="match status" value="1"/>
</dbReference>
<keyword evidence="2" id="KW-1003">Cell membrane</keyword>
<evidence type="ECO:0000313" key="9">
    <source>
        <dbReference type="Proteomes" id="UP001285855"/>
    </source>
</evidence>
<protein>
    <submittedName>
        <fullName evidence="8">RDD family protein</fullName>
    </submittedName>
</protein>
<organism evidence="8 9">
    <name type="scientific">Winogradskyella aquimaris</name>
    <dbReference type="NCBI Taxonomy" id="864074"/>
    <lineage>
        <taxon>Bacteria</taxon>
        <taxon>Pseudomonadati</taxon>
        <taxon>Bacteroidota</taxon>
        <taxon>Flavobacteriia</taxon>
        <taxon>Flavobacteriales</taxon>
        <taxon>Flavobacteriaceae</taxon>
        <taxon>Winogradskyella</taxon>
    </lineage>
</organism>